<evidence type="ECO:0000313" key="3">
    <source>
        <dbReference type="EMBL" id="MCU7693592.1"/>
    </source>
</evidence>
<evidence type="ECO:0000313" key="4">
    <source>
        <dbReference type="Proteomes" id="UP001209317"/>
    </source>
</evidence>
<comment type="caution">
    <text evidence="3">The sequence shown here is derived from an EMBL/GenBank/DDBJ whole genome shotgun (WGS) entry which is preliminary data.</text>
</comment>
<accession>A0AAE3IK35</accession>
<proteinExistence type="predicted"/>
<dbReference type="Proteomes" id="UP001209317">
    <property type="component" value="Unassembled WGS sequence"/>
</dbReference>
<dbReference type="EMBL" id="JAOTPL010000003">
    <property type="protein sequence ID" value="MCU7693592.1"/>
    <property type="molecule type" value="Genomic_DNA"/>
</dbReference>
<dbReference type="AlphaFoldDB" id="A0AAE3IK35"/>
<feature type="domain" description="BT-3987-like N-terminal" evidence="1">
    <location>
        <begin position="62"/>
        <end position="158"/>
    </location>
</feature>
<dbReference type="RefSeq" id="WP_263037079.1">
    <property type="nucleotide sequence ID" value="NZ_JAOTPL010000003.1"/>
</dbReference>
<dbReference type="InterPro" id="IPR013728">
    <property type="entry name" value="BT_3987-like_N"/>
</dbReference>
<keyword evidence="4" id="KW-1185">Reference proteome</keyword>
<dbReference type="Gene3D" id="2.60.40.1740">
    <property type="entry name" value="hypothetical protein (bacova_03559)"/>
    <property type="match status" value="1"/>
</dbReference>
<sequence length="283" mass="31680">MRSLFKIFILLICSFNISSCLKDDSQIIKPEEVKSVVEFGNPSSLESGLKNPIRFYIQSFDIAPLDTIIIPVNYAGHNNAPKDIKVTIKVDNNVIDSFNVAEHYDFYPLNPAIYQMSETVTIKSGEQTGYLQIPVKIDQIDFTHDYAIGLKITDASGEIISKNFSKMVINVGPKNKYDGRYTYRTSANTSLVPNANKTVELHTAGPNRLKLIPGLLGTYSNEVYYNIDPATNQITVECPSLGVQTPQDLRSKYDPATKTLKVFWKQGNGGRTFEETFIYLGAR</sequence>
<evidence type="ECO:0000259" key="1">
    <source>
        <dbReference type="Pfam" id="PF08522"/>
    </source>
</evidence>
<evidence type="ECO:0000259" key="2">
    <source>
        <dbReference type="Pfam" id="PF22839"/>
    </source>
</evidence>
<dbReference type="Pfam" id="PF08522">
    <property type="entry name" value="BT_3987-like_N"/>
    <property type="match status" value="1"/>
</dbReference>
<name>A0AAE3IK35_9BACT</name>
<feature type="domain" description="DUF7015" evidence="2">
    <location>
        <begin position="179"/>
        <end position="280"/>
    </location>
</feature>
<dbReference type="InterPro" id="IPR054281">
    <property type="entry name" value="DUF7015"/>
</dbReference>
<protein>
    <submittedName>
        <fullName evidence="3">DUF1735 domain-containing protein</fullName>
    </submittedName>
</protein>
<reference evidence="3" key="1">
    <citation type="submission" date="2022-10" db="EMBL/GenBank/DDBJ databases">
        <authorList>
            <person name="Kim H.S."/>
            <person name="Kim J.-S."/>
            <person name="Suh M.K."/>
            <person name="Eom M.K."/>
            <person name="Lee J.-S."/>
        </authorList>
    </citation>
    <scope>NUCLEOTIDE SEQUENCE</scope>
    <source>
        <strain evidence="3">LIP-5</strain>
    </source>
</reference>
<organism evidence="3 4">
    <name type="scientific">Haoranjiania flava</name>
    <dbReference type="NCBI Taxonomy" id="1856322"/>
    <lineage>
        <taxon>Bacteria</taxon>
        <taxon>Pseudomonadati</taxon>
        <taxon>Bacteroidota</taxon>
        <taxon>Chitinophagia</taxon>
        <taxon>Chitinophagales</taxon>
        <taxon>Chitinophagaceae</taxon>
        <taxon>Haoranjiania</taxon>
    </lineage>
</organism>
<dbReference type="Pfam" id="PF22839">
    <property type="entry name" value="DUF7015"/>
    <property type="match status" value="1"/>
</dbReference>
<gene>
    <name evidence="3" type="ORF">OD355_03575</name>
</gene>